<comment type="caution">
    <text evidence="16">The sequence shown here is derived from an EMBL/GenBank/DDBJ whole genome shotgun (WGS) entry which is preliminary data.</text>
</comment>
<evidence type="ECO:0000259" key="14">
    <source>
        <dbReference type="Pfam" id="PF08541"/>
    </source>
</evidence>
<feature type="active site" evidence="13">
    <location>
        <position position="295"/>
    </location>
</feature>
<name>A0A4U8SY35_9HELI</name>
<dbReference type="InterPro" id="IPR016039">
    <property type="entry name" value="Thiolase-like"/>
</dbReference>
<feature type="active site" evidence="13">
    <location>
        <position position="265"/>
    </location>
</feature>
<dbReference type="CDD" id="cd00830">
    <property type="entry name" value="KAS_III"/>
    <property type="match status" value="1"/>
</dbReference>
<feature type="domain" description="Beta-ketoacyl-[acyl-carrier-protein] synthase III C-terminal" evidence="14">
    <location>
        <begin position="249"/>
        <end position="337"/>
    </location>
</feature>
<dbReference type="GO" id="GO:0006633">
    <property type="term" value="P:fatty acid biosynthetic process"/>
    <property type="evidence" value="ECO:0007669"/>
    <property type="project" value="UniProtKB-UniRule"/>
</dbReference>
<evidence type="ECO:0000256" key="3">
    <source>
        <dbReference type="ARBA" id="ARBA00012333"/>
    </source>
</evidence>
<evidence type="ECO:0000313" key="17">
    <source>
        <dbReference type="Proteomes" id="UP000029921"/>
    </source>
</evidence>
<dbReference type="NCBIfam" id="NF006829">
    <property type="entry name" value="PRK09352.1"/>
    <property type="match status" value="1"/>
</dbReference>
<proteinExistence type="inferred from homology"/>
<dbReference type="RefSeq" id="WP_034587699.1">
    <property type="nucleotide sequence ID" value="NZ_JRPE02000009.1"/>
</dbReference>
<evidence type="ECO:0000256" key="13">
    <source>
        <dbReference type="HAMAP-Rule" id="MF_01815"/>
    </source>
</evidence>
<dbReference type="EMBL" id="JRPE02000009">
    <property type="protein sequence ID" value="TLD91914.1"/>
    <property type="molecule type" value="Genomic_DNA"/>
</dbReference>
<dbReference type="GO" id="GO:0004315">
    <property type="term" value="F:3-oxoacyl-[acyl-carrier-protein] synthase activity"/>
    <property type="evidence" value="ECO:0007669"/>
    <property type="project" value="InterPro"/>
</dbReference>
<comment type="pathway">
    <text evidence="1 13">Lipid metabolism; fatty acid biosynthesis.</text>
</comment>
<keyword evidence="5 13" id="KW-0444">Lipid biosynthesis</keyword>
<evidence type="ECO:0000256" key="4">
    <source>
        <dbReference type="ARBA" id="ARBA00022490"/>
    </source>
</evidence>
<dbReference type="GO" id="GO:0044550">
    <property type="term" value="P:secondary metabolite biosynthetic process"/>
    <property type="evidence" value="ECO:0007669"/>
    <property type="project" value="TreeGrafter"/>
</dbReference>
<keyword evidence="17" id="KW-1185">Reference proteome</keyword>
<comment type="subcellular location">
    <subcellularLocation>
        <location evidence="13">Cytoplasm</location>
    </subcellularLocation>
</comment>
<evidence type="ECO:0000256" key="10">
    <source>
        <dbReference type="ARBA" id="ARBA00023268"/>
    </source>
</evidence>
<accession>A0A4U8SY35</accession>
<evidence type="ECO:0000256" key="7">
    <source>
        <dbReference type="ARBA" id="ARBA00022832"/>
    </source>
</evidence>
<comment type="similarity">
    <text evidence="2 13">Belongs to the thiolase-like superfamily. FabH family.</text>
</comment>
<sequence length="358" mass="39327">MRYATLKSIASYVPPTCVTNADFEKILDTSDEWIVKRTGIKTRYFALPSQNTSDLAYEAGKKAMQRAGVRAEDIDAVIVATLSPDYLTMPSTACITSYKLGIENKPAFDISSACSGFIYLLSLAKSFIESGTYKRILIIGAEKVSSVLDFSDRSTCVLFGDGAGACVIESTEDKKAAILDVHTSANGRHQDFLCTPRANTSQNISQGIFGELLQSNAPHLQESPYLQMKGNETFKLAVKTLVNDVNNILTNNALQPQDIAYFIPHQANLRIINAVGEQLSFNEKQLVISVQKYGNTSAASIPMAMNDLYEENKLKYGDLMLLDTFGGGLTWGSALVRFGGKSCKECRYSTHYSYRNSQ</sequence>
<dbReference type="SUPFAM" id="SSF53901">
    <property type="entry name" value="Thiolase-like"/>
    <property type="match status" value="1"/>
</dbReference>
<dbReference type="PANTHER" id="PTHR34069:SF2">
    <property type="entry name" value="BETA-KETOACYL-[ACYL-CARRIER-PROTEIN] SYNTHASE III"/>
    <property type="match status" value="1"/>
</dbReference>
<evidence type="ECO:0000313" key="16">
    <source>
        <dbReference type="EMBL" id="TLD91914.1"/>
    </source>
</evidence>
<dbReference type="PANTHER" id="PTHR34069">
    <property type="entry name" value="3-OXOACYL-[ACYL-CARRIER-PROTEIN] SYNTHASE 3"/>
    <property type="match status" value="1"/>
</dbReference>
<dbReference type="Pfam" id="PF08545">
    <property type="entry name" value="ACP_syn_III"/>
    <property type="match status" value="1"/>
</dbReference>
<dbReference type="GO" id="GO:0005737">
    <property type="term" value="C:cytoplasm"/>
    <property type="evidence" value="ECO:0007669"/>
    <property type="project" value="UniProtKB-SubCell"/>
</dbReference>
<comment type="catalytic activity">
    <reaction evidence="12">
        <text>malonyl-[ACP] + acetyl-CoA + H(+) = 3-oxobutanoyl-[ACP] + CO2 + CoA</text>
        <dbReference type="Rhea" id="RHEA:12080"/>
        <dbReference type="Rhea" id="RHEA-COMP:9623"/>
        <dbReference type="Rhea" id="RHEA-COMP:9625"/>
        <dbReference type="ChEBI" id="CHEBI:15378"/>
        <dbReference type="ChEBI" id="CHEBI:16526"/>
        <dbReference type="ChEBI" id="CHEBI:57287"/>
        <dbReference type="ChEBI" id="CHEBI:57288"/>
        <dbReference type="ChEBI" id="CHEBI:78449"/>
        <dbReference type="ChEBI" id="CHEBI:78450"/>
        <dbReference type="EC" id="2.3.1.180"/>
    </reaction>
    <physiologicalReaction direction="left-to-right" evidence="12">
        <dbReference type="Rhea" id="RHEA:12081"/>
    </physiologicalReaction>
</comment>
<dbReference type="Gene3D" id="3.40.47.10">
    <property type="match status" value="1"/>
</dbReference>
<evidence type="ECO:0000256" key="6">
    <source>
        <dbReference type="ARBA" id="ARBA00022679"/>
    </source>
</evidence>
<dbReference type="HAMAP" id="MF_01815">
    <property type="entry name" value="FabH"/>
    <property type="match status" value="1"/>
</dbReference>
<comment type="subunit">
    <text evidence="13">Homodimer.</text>
</comment>
<keyword evidence="11 13" id="KW-0012">Acyltransferase</keyword>
<dbReference type="UniPathway" id="UPA00094"/>
<feature type="region of interest" description="ACP-binding" evidence="13">
    <location>
        <begin position="266"/>
        <end position="270"/>
    </location>
</feature>
<feature type="active site" evidence="13">
    <location>
        <position position="114"/>
    </location>
</feature>
<evidence type="ECO:0000256" key="2">
    <source>
        <dbReference type="ARBA" id="ARBA00008642"/>
    </source>
</evidence>
<evidence type="ECO:0000256" key="9">
    <source>
        <dbReference type="ARBA" id="ARBA00023160"/>
    </source>
</evidence>
<dbReference type="InterPro" id="IPR013751">
    <property type="entry name" value="ACP_syn_III_N"/>
</dbReference>
<dbReference type="EC" id="2.3.1.180" evidence="3 13"/>
<evidence type="ECO:0000259" key="15">
    <source>
        <dbReference type="Pfam" id="PF08545"/>
    </source>
</evidence>
<keyword evidence="8 13" id="KW-0443">Lipid metabolism</keyword>
<protein>
    <recommendedName>
        <fullName evidence="3 13">Beta-ketoacyl-[acyl-carrier-protein] synthase III</fullName>
        <shortName evidence="13">Beta-ketoacyl-ACP synthase III</shortName>
        <shortName evidence="13">KAS III</shortName>
        <ecNumber evidence="3 13">2.3.1.180</ecNumber>
    </recommendedName>
    <alternativeName>
        <fullName evidence="13">3-oxoacyl-[acyl-carrier-protein] synthase 3</fullName>
    </alternativeName>
    <alternativeName>
        <fullName evidence="13">3-oxoacyl-[acyl-carrier-protein] synthase III</fullName>
    </alternativeName>
</protein>
<keyword evidence="9 13" id="KW-0275">Fatty acid biosynthesis</keyword>
<comment type="function">
    <text evidence="13">Catalyzes the condensation reaction of fatty acid synthesis by the addition to an acyl acceptor of two carbons from malonyl-ACP. Catalyzes the first condensation reaction which initiates fatty acid synthesis and may therefore play a role in governing the total rate of fatty acid production. Possesses both acetoacetyl-ACP synthase and acetyl transacylase activities. Its substrate specificity determines the biosynthesis of branched-chain and/or straight-chain of fatty acids.</text>
</comment>
<dbReference type="Pfam" id="PF08541">
    <property type="entry name" value="ACP_syn_III_C"/>
    <property type="match status" value="1"/>
</dbReference>
<keyword evidence="4 13" id="KW-0963">Cytoplasm</keyword>
<organism evidence="16 17">
    <name type="scientific">Helicobacter magdeburgensis</name>
    <dbReference type="NCBI Taxonomy" id="471858"/>
    <lineage>
        <taxon>Bacteria</taxon>
        <taxon>Pseudomonadati</taxon>
        <taxon>Campylobacterota</taxon>
        <taxon>Epsilonproteobacteria</taxon>
        <taxon>Campylobacterales</taxon>
        <taxon>Helicobacteraceae</taxon>
        <taxon>Helicobacter</taxon>
    </lineage>
</organism>
<evidence type="ECO:0000256" key="12">
    <source>
        <dbReference type="ARBA" id="ARBA00051096"/>
    </source>
</evidence>
<evidence type="ECO:0000256" key="11">
    <source>
        <dbReference type="ARBA" id="ARBA00023315"/>
    </source>
</evidence>
<dbReference type="InterPro" id="IPR013747">
    <property type="entry name" value="ACP_syn_III_C"/>
</dbReference>
<dbReference type="AlphaFoldDB" id="A0A4U8SY35"/>
<keyword evidence="10 13" id="KW-0511">Multifunctional enzyme</keyword>
<dbReference type="FunFam" id="3.40.47.10:FF:000004">
    <property type="entry name" value="3-oxoacyl-[acyl-carrier-protein] synthase 3"/>
    <property type="match status" value="1"/>
</dbReference>
<dbReference type="NCBIfam" id="TIGR00747">
    <property type="entry name" value="fabH"/>
    <property type="match status" value="1"/>
</dbReference>
<keyword evidence="7 13" id="KW-0276">Fatty acid metabolism</keyword>
<dbReference type="GO" id="GO:0033818">
    <property type="term" value="F:beta-ketoacyl-acyl-carrier-protein synthase III activity"/>
    <property type="evidence" value="ECO:0007669"/>
    <property type="project" value="UniProtKB-UniRule"/>
</dbReference>
<reference evidence="16 17" key="1">
    <citation type="journal article" date="2014" name="Genome Announc.">
        <title>Draft genome sequences of eight enterohepatic helicobacter species isolated from both laboratory and wild rodents.</title>
        <authorList>
            <person name="Sheh A."/>
            <person name="Shen Z."/>
            <person name="Fox J.G."/>
        </authorList>
    </citation>
    <scope>NUCLEOTIDE SEQUENCE [LARGE SCALE GENOMIC DNA]</scope>
    <source>
        <strain evidence="16 17">MIT 96-1001</strain>
    </source>
</reference>
<gene>
    <name evidence="13" type="primary">fabH</name>
    <name evidence="16" type="ORF">LS74_006920</name>
</gene>
<evidence type="ECO:0000256" key="8">
    <source>
        <dbReference type="ARBA" id="ARBA00023098"/>
    </source>
</evidence>
<keyword evidence="6 13" id="KW-0808">Transferase</keyword>
<feature type="domain" description="Beta-ketoacyl-[acyl-carrier-protein] synthase III N-terminal" evidence="15">
    <location>
        <begin position="108"/>
        <end position="187"/>
    </location>
</feature>
<evidence type="ECO:0000256" key="5">
    <source>
        <dbReference type="ARBA" id="ARBA00022516"/>
    </source>
</evidence>
<evidence type="ECO:0000256" key="1">
    <source>
        <dbReference type="ARBA" id="ARBA00005194"/>
    </source>
</evidence>
<comment type="domain">
    <text evidence="13">The last Arg residue of the ACP-binding site is essential for the weak association between ACP/AcpP and FabH.</text>
</comment>
<dbReference type="InterPro" id="IPR004655">
    <property type="entry name" value="FabH"/>
</dbReference>
<dbReference type="Proteomes" id="UP000029921">
    <property type="component" value="Unassembled WGS sequence"/>
</dbReference>